<comment type="caution">
    <text evidence="2">The sequence shown here is derived from an EMBL/GenBank/DDBJ whole genome shotgun (WGS) entry which is preliminary data.</text>
</comment>
<dbReference type="EMBL" id="PUIN01000001">
    <property type="protein sequence ID" value="PQP06424.1"/>
    <property type="molecule type" value="Genomic_DNA"/>
</dbReference>
<dbReference type="RefSeq" id="WP_105339737.1">
    <property type="nucleotide sequence ID" value="NZ_PUIN01000001.1"/>
</dbReference>
<sequence>MKRLFACTLLALAVVSYAKADQSTFEETNQCSEDIDCQGDFICKNGQCDMPEPLQSPIVKPITTTQIAQPAPPAPPGVAYETLPVSAERAGPFTTQTKGMGTALNYQSRAGVVNLMESIVEQAEYTGYVSIEKAYTFGPSKYVVVVSTGEGGNGCPASTYVFSFDSKAERVDGTREVDGCSESVEAVAEGNKLTVKKEGAGTVVYNGVVDQ</sequence>
<feature type="chain" id="PRO_5015466320" description="Lipoprotein" evidence="1">
    <location>
        <begin position="21"/>
        <end position="211"/>
    </location>
</feature>
<keyword evidence="1" id="KW-0732">Signal</keyword>
<evidence type="ECO:0000313" key="3">
    <source>
        <dbReference type="Proteomes" id="UP000239687"/>
    </source>
</evidence>
<dbReference type="AlphaFoldDB" id="A0A2S8HV35"/>
<evidence type="ECO:0000313" key="2">
    <source>
        <dbReference type="EMBL" id="PQP06424.1"/>
    </source>
</evidence>
<evidence type="ECO:0000256" key="1">
    <source>
        <dbReference type="SAM" id="SignalP"/>
    </source>
</evidence>
<organism evidence="2 3">
    <name type="scientific">Pseudomonas frederiksbergensis</name>
    <dbReference type="NCBI Taxonomy" id="104087"/>
    <lineage>
        <taxon>Bacteria</taxon>
        <taxon>Pseudomonadati</taxon>
        <taxon>Pseudomonadota</taxon>
        <taxon>Gammaproteobacteria</taxon>
        <taxon>Pseudomonadales</taxon>
        <taxon>Pseudomonadaceae</taxon>
        <taxon>Pseudomonas</taxon>
    </lineage>
</organism>
<proteinExistence type="predicted"/>
<evidence type="ECO:0008006" key="4">
    <source>
        <dbReference type="Google" id="ProtNLM"/>
    </source>
</evidence>
<reference evidence="2 3" key="1">
    <citation type="submission" date="2018-02" db="EMBL/GenBank/DDBJ databases">
        <title>Draft genome sequencing of Pseudomonas frederiksbergensis 11-D3.</title>
        <authorList>
            <person name="Zheng B.-X."/>
        </authorList>
    </citation>
    <scope>NUCLEOTIDE SEQUENCE [LARGE SCALE GENOMIC DNA]</scope>
    <source>
        <strain evidence="2 3">11-D3</strain>
    </source>
</reference>
<gene>
    <name evidence="2" type="ORF">C5612_01290</name>
</gene>
<accession>A0A2S8HV35</accession>
<feature type="signal peptide" evidence="1">
    <location>
        <begin position="1"/>
        <end position="20"/>
    </location>
</feature>
<protein>
    <recommendedName>
        <fullName evidence="4">Lipoprotein</fullName>
    </recommendedName>
</protein>
<dbReference type="Proteomes" id="UP000239687">
    <property type="component" value="Unassembled WGS sequence"/>
</dbReference>
<name>A0A2S8HV35_9PSED</name>